<evidence type="ECO:0000313" key="2">
    <source>
        <dbReference type="EMBL" id="GLC59877.1"/>
    </source>
</evidence>
<feature type="compositionally biased region" description="Basic and acidic residues" evidence="1">
    <location>
        <begin position="382"/>
        <end position="393"/>
    </location>
</feature>
<keyword evidence="3" id="KW-1185">Reference proteome</keyword>
<feature type="compositionally biased region" description="Basic and acidic residues" evidence="1">
    <location>
        <begin position="224"/>
        <end position="234"/>
    </location>
</feature>
<gene>
    <name evidence="2" type="primary">PLEST010948</name>
    <name evidence="2" type="ORF">PLESTB_001548100</name>
</gene>
<feature type="compositionally biased region" description="Polar residues" evidence="1">
    <location>
        <begin position="36"/>
        <end position="46"/>
    </location>
</feature>
<proteinExistence type="predicted"/>
<feature type="compositionally biased region" description="Low complexity" evidence="1">
    <location>
        <begin position="474"/>
        <end position="485"/>
    </location>
</feature>
<dbReference type="EMBL" id="BRXU01000030">
    <property type="protein sequence ID" value="GLC59877.1"/>
    <property type="molecule type" value="Genomic_DNA"/>
</dbReference>
<reference evidence="2 3" key="1">
    <citation type="journal article" date="2023" name="Commun. Biol.">
        <title>Reorganization of the ancestral sex-determining regions during the evolution of trioecy in Pleodorina starrii.</title>
        <authorList>
            <person name="Takahashi K."/>
            <person name="Suzuki S."/>
            <person name="Kawai-Toyooka H."/>
            <person name="Yamamoto K."/>
            <person name="Hamaji T."/>
            <person name="Ootsuki R."/>
            <person name="Yamaguchi H."/>
            <person name="Kawachi M."/>
            <person name="Higashiyama T."/>
            <person name="Nozaki H."/>
        </authorList>
    </citation>
    <scope>NUCLEOTIDE SEQUENCE [LARGE SCALE GENOMIC DNA]</scope>
    <source>
        <strain evidence="2 3">NIES-4479</strain>
    </source>
</reference>
<feature type="compositionally biased region" description="Acidic residues" evidence="1">
    <location>
        <begin position="486"/>
        <end position="505"/>
    </location>
</feature>
<name>A0A9W6F808_9CHLO</name>
<organism evidence="2 3">
    <name type="scientific">Pleodorina starrii</name>
    <dbReference type="NCBI Taxonomy" id="330485"/>
    <lineage>
        <taxon>Eukaryota</taxon>
        <taxon>Viridiplantae</taxon>
        <taxon>Chlorophyta</taxon>
        <taxon>core chlorophytes</taxon>
        <taxon>Chlorophyceae</taxon>
        <taxon>CS clade</taxon>
        <taxon>Chlamydomonadales</taxon>
        <taxon>Volvocaceae</taxon>
        <taxon>Pleodorina</taxon>
    </lineage>
</organism>
<feature type="compositionally biased region" description="Basic and acidic residues" evidence="1">
    <location>
        <begin position="138"/>
        <end position="148"/>
    </location>
</feature>
<feature type="region of interest" description="Disordered" evidence="1">
    <location>
        <begin position="117"/>
        <end position="305"/>
    </location>
</feature>
<feature type="compositionally biased region" description="Acidic residues" evidence="1">
    <location>
        <begin position="442"/>
        <end position="452"/>
    </location>
</feature>
<sequence>MSTSNRMDIIRGMAAPMIMSSSRRLRAGNNDGGRWASSQLPGINPTGSPAAADIPGLIPDEPIPSTTKRSLLHKEQAYNTAAARLVGDRSMPAGRRLDPIGPAGQAAMEQVGRCHEPADVPGLISDDPLKRSTQPQLDKGRSFREPAAADRPAGVRRLSPISSIGPKAMEPEEDVDNEYTGIVAPAPLPLTAGRKMQTERPGPDPEDQVQQAAAPPPSLAAEDNGDKRVDEAALSRHQSRVSSVGREDTADEGTDEMLPAPSRTLRRSPCIHRREIVKDEETDELPASSHIMTTSSPSSRTEQASVVIATDEHAPSRLLSPASSFGNVVAEDGEVNEPPEHSRIDCPALYLRRESAAEKEEEADDLALSRHLSPAASSLGREGNKVEEAEADRPAATGGRIQQGHAANSCEITEADEEAEADRPAAPDRIQGHAANSSCEVTEADEEAEADEPAANASPSRTSSFVIYEDDGTDASTSSRATSTGSDEDSEVEEEDEEEEEEEDEPHQRVWAASVARPLWMGINPNGTTPMFRPAVAAPMLFQRAYDRECKRAREKALKAARKMKSNKMVYGDLAAYAGSARAGGAGGEEPTATGCGALTAFKAVFRALKAACSPRKRK</sequence>
<dbReference type="AlphaFoldDB" id="A0A9W6F808"/>
<feature type="region of interest" description="Disordered" evidence="1">
    <location>
        <begin position="355"/>
        <end position="509"/>
    </location>
</feature>
<comment type="caution">
    <text evidence="2">The sequence shown here is derived from an EMBL/GenBank/DDBJ whole genome shotgun (WGS) entry which is preliminary data.</text>
</comment>
<accession>A0A9W6F808</accession>
<dbReference type="Proteomes" id="UP001165080">
    <property type="component" value="Unassembled WGS sequence"/>
</dbReference>
<feature type="region of interest" description="Disordered" evidence="1">
    <location>
        <begin position="24"/>
        <end position="46"/>
    </location>
</feature>
<protein>
    <submittedName>
        <fullName evidence="2">Uncharacterized protein</fullName>
    </submittedName>
</protein>
<evidence type="ECO:0000313" key="3">
    <source>
        <dbReference type="Proteomes" id="UP001165080"/>
    </source>
</evidence>
<feature type="compositionally biased region" description="Low complexity" evidence="1">
    <location>
        <begin position="288"/>
        <end position="299"/>
    </location>
</feature>
<evidence type="ECO:0000256" key="1">
    <source>
        <dbReference type="SAM" id="MobiDB-lite"/>
    </source>
</evidence>